<dbReference type="GO" id="GO:0034045">
    <property type="term" value="C:phagophore assembly site membrane"/>
    <property type="evidence" value="ECO:0007669"/>
    <property type="project" value="UniProtKB-SubCell"/>
</dbReference>
<dbReference type="GO" id="GO:0000422">
    <property type="term" value="P:autophagy of mitochondrion"/>
    <property type="evidence" value="ECO:0007669"/>
    <property type="project" value="TreeGrafter"/>
</dbReference>
<keyword evidence="14" id="KW-1185">Reference proteome</keyword>
<evidence type="ECO:0000313" key="13">
    <source>
        <dbReference type="EMBL" id="KAK9942121.1"/>
    </source>
</evidence>
<dbReference type="PANTHER" id="PTHR13190:SF1">
    <property type="entry name" value="AUTOPHAGY-RELATED 2, ISOFORM A"/>
    <property type="match status" value="1"/>
</dbReference>
<name>A0AAW1XYW2_RUBAR</name>
<feature type="region of interest" description="Disordered" evidence="12">
    <location>
        <begin position="1841"/>
        <end position="1861"/>
    </location>
</feature>
<evidence type="ECO:0000256" key="11">
    <source>
        <dbReference type="ARBA" id="ARBA00024615"/>
    </source>
</evidence>
<feature type="region of interest" description="Disordered" evidence="12">
    <location>
        <begin position="110"/>
        <end position="135"/>
    </location>
</feature>
<evidence type="ECO:0000256" key="8">
    <source>
        <dbReference type="ARBA" id="ARBA00023055"/>
    </source>
</evidence>
<evidence type="ECO:0000256" key="1">
    <source>
        <dbReference type="ARBA" id="ARBA00004406"/>
    </source>
</evidence>
<evidence type="ECO:0000256" key="10">
    <source>
        <dbReference type="ARBA" id="ARBA00024479"/>
    </source>
</evidence>
<keyword evidence="8" id="KW-0445">Lipid transport</keyword>
<evidence type="ECO:0000256" key="9">
    <source>
        <dbReference type="ARBA" id="ARBA00023136"/>
    </source>
</evidence>
<dbReference type="Proteomes" id="UP001457282">
    <property type="component" value="Unassembled WGS sequence"/>
</dbReference>
<dbReference type="GO" id="GO:0061908">
    <property type="term" value="C:phagophore"/>
    <property type="evidence" value="ECO:0007669"/>
    <property type="project" value="TreeGrafter"/>
</dbReference>
<dbReference type="GO" id="GO:0032266">
    <property type="term" value="F:phosphatidylinositol-3-phosphate binding"/>
    <property type="evidence" value="ECO:0007669"/>
    <property type="project" value="TreeGrafter"/>
</dbReference>
<evidence type="ECO:0000256" key="2">
    <source>
        <dbReference type="ARBA" id="ARBA00004623"/>
    </source>
</evidence>
<dbReference type="GO" id="GO:0000045">
    <property type="term" value="P:autophagosome assembly"/>
    <property type="evidence" value="ECO:0007669"/>
    <property type="project" value="TreeGrafter"/>
</dbReference>
<proteinExistence type="inferred from homology"/>
<comment type="catalytic activity">
    <reaction evidence="10">
        <text>a 1,2-diacyl-sn-glycero-3-phospho-L-serine(in) = a 1,2-diacyl-sn-glycero-3-phospho-L-serine(out)</text>
        <dbReference type="Rhea" id="RHEA:38663"/>
        <dbReference type="ChEBI" id="CHEBI:57262"/>
    </reaction>
</comment>
<dbReference type="GO" id="GO:0043495">
    <property type="term" value="F:protein-membrane adaptor activity"/>
    <property type="evidence" value="ECO:0007669"/>
    <property type="project" value="TreeGrafter"/>
</dbReference>
<sequence>MWNIAKSAEAMFSRWAVKRVCKFLLKKKLGQFILGDIDVDQLDVQFAEGTIQLSDLALNVDFLNQKIGAAASVMIKEGSIGSLLVRMPWMGKGCEVEVDELELVLIPRNNSPVTPESGNHDQDSSSPGKLDADMVDTAKSTSRDVHEGVKTIAKMVKWLLTSFHIRIKRLIVAFDPCLEKNGKTSGCCSTLVLRISETECGTGVSEDANQNADARSDHFLGISQLTTFVKFQGAGGRPPRVTTPIMIGKRGGFSGNLKLSIPWKNGSLDIRKVDADAFVEPIELRFQPSTIKWLLLSWEVCSSMEKDQSNHISTDSVFLDSASHFTSTISACSAADKVTPVCGSFPTESASLTLQDSVTEALLPGSRVISDWVPFFINKYKNDGIEELDFGASVDQFFECFDGMRSSQSALGSSGMWNWTCSVVSAITAVSSLASGSLHVAAEQQPVETNLKATLAGISVVFPSQDENQNHLCETKIDLGSSSDVLYLCAECRDILLVMQVSSREMRFEGTIDYIEIANYSSYKDDTLKLGLQGCNNNGNIQTSSIQHLQADVQSVLPLHASSSEDYSAESNGLAAEGFPFGDRDDLVRITLLKTSGVTSCQCTLSSSSSNGSLTGPTSFSLKLPHFVFWVDFSLLNILLELLKDFRKDVEVNNQAEFPSEASNNKRGSSHRDHGRASSGVTTLSSTDSMRGDIFIPNARIILCFHSNSGEKVGFSSWDQFIALEFTSPSTFNKGIIQDHGPTLDASSEKRYSSTSTRSLQLNVGNLDVFLVNSVSKDDAEIRSGHMQRVKLASQKVMSVTNRKGSLSVISMLWQEGYVTGPWIAKKAKCLATFEESRCISKFVGEDHEFASVSTAKDLKDFSSQTRQEIILSSAFFLHVCLPAVTIKLHNSQYKEFCCLLDQMMNDISGVACDSVNVKEESSLSQTSILVSCDSVEILISLDVKETVKGSMQSELPGSWHRLRLKVQKLEVLSVSNIGGIPGATFFWLAHSEGKLWGSITGIPDQEFLLITCSNSTVKRGDGGGSNALSSRLAGSDIVHLWDPTSLHGSTSVTVRCATIVAVGGRLDWPDAICSFFIIPSENEQAVDKCNEKSNLNAPRGSSFVLNLVDIGLSYEPYLKNMEVRSEDSESSYSFVKETRDEYVYCLLAASSLNLSTSTVEDSIEMNYKIRVQDLGLLLRVMSKPEDVGGSYSVEHLNKIGYVKVAREALVEANLRTNCKNGLLWEVECSKSHIFVETCHDTMSSLIRLAAQIQQLFAPDMEESVVHLQTRWNKVQQEQERRGLADETQIFDRESLSPTAQLHTSAVVTEREPPLVGLMDEISEDAFRDKNHTCQYDSSESQIDISFDQDLGEVCYSRFGTPDIFLPGASYDGSVPTVESESSQTSFIQEGNVLELIEGYCLSELRPLSEMSFGRQPSQEILKCKSRNVRNGGGSRESNGWYGTSVRILENHIPETSESSTEQFVEDKLPSTGSTKCNDLGKAIGRVLLKNIDVRWRMLAGSDWHDFTATGQRSVDFSGRDATVCLEFSLCGMEFQYDVFPVGGICVSKLSLSVQDFYLSDRSIDAPWIRVLGYYDSKDHPRKSSSKGFKLDLEVVRPDPLTPLEEYRLRVAFLPMLLHLHQSQLDFLISFFGAKSSTVDQSSGCYQDSDGSKVLPTNSNNLPGHAIAEEAFLPYFQKFDIWPILVRVDYSPSRVDLAALRGGKYVELVNLVPWKGVEIQLKHVHAVGIYGWGSVCETIVGEWLEDISQNQIHKILRGLPTIRSLVAVGAGAAKLVSLPVEHYRKDKRVLKGMQRGTIAFLRSISLEAVGLGVHLAAGAHDILLQAEYLLTSIPPSVPWSAPHRVKSSARSNQPKDAQQGIHQAYESLSDGLGKSASALVRTPLKKYQRGAGAGSALASAVRGVPAAAIAPASACASAVHCALLGFRNSLDPERKKESMEKYLGPPQPWDQN</sequence>
<dbReference type="Pfam" id="PF13329">
    <property type="entry name" value="ATG2_CAD"/>
    <property type="match status" value="2"/>
</dbReference>
<comment type="catalytic activity">
    <reaction evidence="11">
        <text>a 1,2-diacyl-sn-glycero-3-phosphoethanolamine(in) = a 1,2-diacyl-sn-glycero-3-phosphoethanolamine(out)</text>
        <dbReference type="Rhea" id="RHEA:38895"/>
        <dbReference type="ChEBI" id="CHEBI:64612"/>
    </reaction>
</comment>
<accession>A0AAW1XYW2</accession>
<dbReference type="GO" id="GO:0005789">
    <property type="term" value="C:endoplasmic reticulum membrane"/>
    <property type="evidence" value="ECO:0007669"/>
    <property type="project" value="UniProtKB-SubCell"/>
</dbReference>
<keyword evidence="6" id="KW-0256">Endoplasmic reticulum</keyword>
<dbReference type="PANTHER" id="PTHR13190">
    <property type="entry name" value="AUTOPHAGY-RELATED 2, ISOFORM A"/>
    <property type="match status" value="1"/>
</dbReference>
<protein>
    <recommendedName>
        <fullName evidence="4">Autophagy-related protein 2</fullName>
    </recommendedName>
</protein>
<evidence type="ECO:0000256" key="6">
    <source>
        <dbReference type="ARBA" id="ARBA00022824"/>
    </source>
</evidence>
<comment type="subcellular location">
    <subcellularLocation>
        <location evidence="1">Endoplasmic reticulum membrane</location>
        <topology evidence="1">Peripheral membrane protein</topology>
    </subcellularLocation>
    <subcellularLocation>
        <location evidence="2">Preautophagosomal structure membrane</location>
        <topology evidence="2">Peripheral membrane protein</topology>
    </subcellularLocation>
</comment>
<evidence type="ECO:0000256" key="4">
    <source>
        <dbReference type="ARBA" id="ARBA00018070"/>
    </source>
</evidence>
<feature type="region of interest" description="Disordered" evidence="12">
    <location>
        <begin position="657"/>
        <end position="685"/>
    </location>
</feature>
<feature type="compositionally biased region" description="Polar residues" evidence="12">
    <location>
        <begin position="657"/>
        <end position="667"/>
    </location>
</feature>
<dbReference type="GO" id="GO:0061723">
    <property type="term" value="P:glycophagy"/>
    <property type="evidence" value="ECO:0007669"/>
    <property type="project" value="TreeGrafter"/>
</dbReference>
<evidence type="ECO:0000256" key="5">
    <source>
        <dbReference type="ARBA" id="ARBA00022448"/>
    </source>
</evidence>
<evidence type="ECO:0000256" key="12">
    <source>
        <dbReference type="SAM" id="MobiDB-lite"/>
    </source>
</evidence>
<dbReference type="InterPro" id="IPR026849">
    <property type="entry name" value="ATG2"/>
</dbReference>
<comment type="similarity">
    <text evidence="3">Belongs to the ATG2 family.</text>
</comment>
<dbReference type="GO" id="GO:0006869">
    <property type="term" value="P:lipid transport"/>
    <property type="evidence" value="ECO:0007669"/>
    <property type="project" value="UniProtKB-KW"/>
</dbReference>
<dbReference type="GO" id="GO:0061709">
    <property type="term" value="P:reticulophagy"/>
    <property type="evidence" value="ECO:0007669"/>
    <property type="project" value="TreeGrafter"/>
</dbReference>
<evidence type="ECO:0000256" key="7">
    <source>
        <dbReference type="ARBA" id="ARBA00023006"/>
    </source>
</evidence>
<keyword evidence="7" id="KW-0072">Autophagy</keyword>
<evidence type="ECO:0000256" key="3">
    <source>
        <dbReference type="ARBA" id="ARBA00009714"/>
    </source>
</evidence>
<reference evidence="13 14" key="1">
    <citation type="journal article" date="2023" name="G3 (Bethesda)">
        <title>A chromosome-length genome assembly and annotation of blackberry (Rubus argutus, cv. 'Hillquist').</title>
        <authorList>
            <person name="Bruna T."/>
            <person name="Aryal R."/>
            <person name="Dudchenko O."/>
            <person name="Sargent D.J."/>
            <person name="Mead D."/>
            <person name="Buti M."/>
            <person name="Cavallini A."/>
            <person name="Hytonen T."/>
            <person name="Andres J."/>
            <person name="Pham M."/>
            <person name="Weisz D."/>
            <person name="Mascagni F."/>
            <person name="Usai G."/>
            <person name="Natali L."/>
            <person name="Bassil N."/>
            <person name="Fernandez G.E."/>
            <person name="Lomsadze A."/>
            <person name="Armour M."/>
            <person name="Olukolu B."/>
            <person name="Poorten T."/>
            <person name="Britton C."/>
            <person name="Davik J."/>
            <person name="Ashrafi H."/>
            <person name="Aiden E.L."/>
            <person name="Borodovsky M."/>
            <person name="Worthington M."/>
        </authorList>
    </citation>
    <scope>NUCLEOTIDE SEQUENCE [LARGE SCALE GENOMIC DNA]</scope>
    <source>
        <strain evidence="13">PI 553951</strain>
    </source>
</reference>
<keyword evidence="5" id="KW-0813">Transport</keyword>
<dbReference type="EMBL" id="JBEDUW010000002">
    <property type="protein sequence ID" value="KAK9942121.1"/>
    <property type="molecule type" value="Genomic_DNA"/>
</dbReference>
<dbReference type="GO" id="GO:0034727">
    <property type="term" value="P:piecemeal microautophagy of the nucleus"/>
    <property type="evidence" value="ECO:0007669"/>
    <property type="project" value="TreeGrafter"/>
</dbReference>
<comment type="caution">
    <text evidence="13">The sequence shown here is derived from an EMBL/GenBank/DDBJ whole genome shotgun (WGS) entry which is preliminary data.</text>
</comment>
<gene>
    <name evidence="13" type="ORF">M0R45_007809</name>
</gene>
<evidence type="ECO:0000313" key="14">
    <source>
        <dbReference type="Proteomes" id="UP001457282"/>
    </source>
</evidence>
<keyword evidence="9" id="KW-0472">Membrane</keyword>
<organism evidence="13 14">
    <name type="scientific">Rubus argutus</name>
    <name type="common">Southern blackberry</name>
    <dbReference type="NCBI Taxonomy" id="59490"/>
    <lineage>
        <taxon>Eukaryota</taxon>
        <taxon>Viridiplantae</taxon>
        <taxon>Streptophyta</taxon>
        <taxon>Embryophyta</taxon>
        <taxon>Tracheophyta</taxon>
        <taxon>Spermatophyta</taxon>
        <taxon>Magnoliopsida</taxon>
        <taxon>eudicotyledons</taxon>
        <taxon>Gunneridae</taxon>
        <taxon>Pentapetalae</taxon>
        <taxon>rosids</taxon>
        <taxon>fabids</taxon>
        <taxon>Rosales</taxon>
        <taxon>Rosaceae</taxon>
        <taxon>Rosoideae</taxon>
        <taxon>Rosoideae incertae sedis</taxon>
        <taxon>Rubus</taxon>
    </lineage>
</organism>